<dbReference type="Gene3D" id="2.30.29.30">
    <property type="entry name" value="Pleckstrin-homology domain (PH domain)/Phosphotyrosine-binding domain (PTB)"/>
    <property type="match status" value="1"/>
</dbReference>
<evidence type="ECO:0000256" key="2">
    <source>
        <dbReference type="SAM" id="MobiDB-lite"/>
    </source>
</evidence>
<evidence type="ECO:0000256" key="1">
    <source>
        <dbReference type="ARBA" id="ARBA00022468"/>
    </source>
</evidence>
<organism evidence="4 5">
    <name type="scientific">Vespula germanica</name>
    <name type="common">German yellow jacket</name>
    <name type="synonym">Paravespula germanica</name>
    <dbReference type="NCBI Taxonomy" id="30212"/>
    <lineage>
        <taxon>Eukaryota</taxon>
        <taxon>Metazoa</taxon>
        <taxon>Ecdysozoa</taxon>
        <taxon>Arthropoda</taxon>
        <taxon>Hexapoda</taxon>
        <taxon>Insecta</taxon>
        <taxon>Pterygota</taxon>
        <taxon>Neoptera</taxon>
        <taxon>Endopterygota</taxon>
        <taxon>Hymenoptera</taxon>
        <taxon>Apocrita</taxon>
        <taxon>Aculeata</taxon>
        <taxon>Vespoidea</taxon>
        <taxon>Vespidae</taxon>
        <taxon>Vespinae</taxon>
        <taxon>Vespula</taxon>
    </lineage>
</organism>
<dbReference type="SUPFAM" id="SSF48350">
    <property type="entry name" value="GTPase activation domain, GAP"/>
    <property type="match status" value="1"/>
</dbReference>
<dbReference type="GO" id="GO:0007165">
    <property type="term" value="P:signal transduction"/>
    <property type="evidence" value="ECO:0007669"/>
    <property type="project" value="InterPro"/>
</dbReference>
<name>A0A834KFR7_VESGE</name>
<comment type="caution">
    <text evidence="4">The sequence shown here is derived from an EMBL/GenBank/DDBJ whole genome shotgun (WGS) entry which is preliminary data.</text>
</comment>
<feature type="domain" description="Rho-GAP" evidence="3">
    <location>
        <begin position="545"/>
        <end position="723"/>
    </location>
</feature>
<evidence type="ECO:0000259" key="3">
    <source>
        <dbReference type="PROSITE" id="PS50238"/>
    </source>
</evidence>
<evidence type="ECO:0000313" key="4">
    <source>
        <dbReference type="EMBL" id="KAF7405951.1"/>
    </source>
</evidence>
<proteinExistence type="predicted"/>
<dbReference type="PANTHER" id="PTHR23179:SF3">
    <property type="entry name" value="RHO GTPASE-ACTIVATING PROTEIN 20"/>
    <property type="match status" value="1"/>
</dbReference>
<keyword evidence="1" id="KW-0343">GTPase activation</keyword>
<dbReference type="InterPro" id="IPR000198">
    <property type="entry name" value="RhoGAP_dom"/>
</dbReference>
<dbReference type="PROSITE" id="PS50238">
    <property type="entry name" value="RHOGAP"/>
    <property type="match status" value="1"/>
</dbReference>
<gene>
    <name evidence="4" type="ORF">HZH68_005320</name>
</gene>
<dbReference type="AlphaFoldDB" id="A0A834KFR7"/>
<dbReference type="Pfam" id="PF00620">
    <property type="entry name" value="RhoGAP"/>
    <property type="match status" value="1"/>
</dbReference>
<feature type="compositionally biased region" description="Low complexity" evidence="2">
    <location>
        <begin position="746"/>
        <end position="760"/>
    </location>
</feature>
<dbReference type="PANTHER" id="PTHR23179">
    <property type="entry name" value="T-CELL ACTIVATION RHO GTPASE ACTIVATING PROTEIN-RELATED"/>
    <property type="match status" value="1"/>
</dbReference>
<evidence type="ECO:0000313" key="5">
    <source>
        <dbReference type="Proteomes" id="UP000617340"/>
    </source>
</evidence>
<dbReference type="SUPFAM" id="SSF50729">
    <property type="entry name" value="PH domain-like"/>
    <property type="match status" value="1"/>
</dbReference>
<dbReference type="GO" id="GO:0005096">
    <property type="term" value="F:GTPase activator activity"/>
    <property type="evidence" value="ECO:0007669"/>
    <property type="project" value="UniProtKB-KW"/>
</dbReference>
<dbReference type="CDD" id="cd13319">
    <property type="entry name" value="PH_RARhoGAP"/>
    <property type="match status" value="1"/>
</dbReference>
<dbReference type="InterPro" id="IPR047887">
    <property type="entry name" value="ARHGAP20_PH"/>
</dbReference>
<protein>
    <recommendedName>
        <fullName evidence="3">Rho-GAP domain-containing protein</fullName>
    </recommendedName>
</protein>
<dbReference type="InterPro" id="IPR011993">
    <property type="entry name" value="PH-like_dom_sf"/>
</dbReference>
<feature type="region of interest" description="Disordered" evidence="2">
    <location>
        <begin position="1062"/>
        <end position="1138"/>
    </location>
</feature>
<dbReference type="EMBL" id="JACSDZ010000004">
    <property type="protein sequence ID" value="KAF7405951.1"/>
    <property type="molecule type" value="Genomic_DNA"/>
</dbReference>
<dbReference type="Pfam" id="PF22286">
    <property type="entry name" value="RHG20_PH"/>
    <property type="match status" value="1"/>
</dbReference>
<dbReference type="Gene3D" id="1.10.555.10">
    <property type="entry name" value="Rho GTPase activation protein"/>
    <property type="match status" value="1"/>
</dbReference>
<feature type="compositionally biased region" description="Pro residues" evidence="2">
    <location>
        <begin position="1104"/>
        <end position="1117"/>
    </location>
</feature>
<feature type="region of interest" description="Disordered" evidence="2">
    <location>
        <begin position="733"/>
        <end position="773"/>
    </location>
</feature>
<keyword evidence="5" id="KW-1185">Reference proteome</keyword>
<dbReference type="Proteomes" id="UP000617340">
    <property type="component" value="Unassembled WGS sequence"/>
</dbReference>
<sequence>MRPFKFRFTFDEGRAFRTKTSFRGTSTVGADKPFPFEIHYGLVTIDFYKIHVNEKNVHSCIYTPGASSLLRLVSNGSSWSRRLQLTTVLQGHPLPPPHLRHLCNHDFCSQVQRLAEYERYLGQEARNLSENGNGTVGSGSVLQRGQLEGDLHRIQELFPGDNLRLHERDVLTTVLYKFSILRKDDKERYICKTLFSTLTLEFVFFLLCHYVCFHKKRKKKEEIKVIYRREIDAQQDDVGRRKKMGNVRLERRIKVSLFTLQKMKSLIRKRNGTNPGRLTRVLSQKSLNVSNNSPPSKSPPRTFLLETPVQFTTGMQSQERHLFLFSDLLLIAKARSGGNFKLKQSVRMSELWLTAGHIDDVAETSKSQETSFVLGWPTTNVVATFMTAAARDLWWGRLTELVREESMKEPPDTNIQVVYHDSDTNTEYCKTIMVGSEMTAAACVNLATRLLDLQGPFQLWARTSSDEAPYPLIGHERPFAVKMSNLRHTLSAEEGFDLEHCNKSGHDTCHFILRPVSKSPIKKNKSKITGLLRRSLSLNPSIFGVNLSRLDENGLPKPVLVMLQQLFAKGPFTQGIFRKSANVRIVRELRDQIESTGDPSCLEAAPIIAVAALLKDFLRSLPDPLLTSHLFPLWMDSLETPNPVHTIKNTLDRLPKANYTLLSHLICVLHHIARRSKHNLMCASNLGVCCGPSLLWSPNPSVNQGRAIPTLTEMLIRHCEVLFGEGVTQLLGEERSDSGAEESTDSLHSGGLSLDSLDLTEPPRKDHMSLSRDSGLTLSDCQLFIPESPVGSEDSAVNATSSSYDKPLLKEDNKSYGKTYIRVYSGWEERMNYAANGGHHHSNNVEHIFREERNNVGYPNPNFQRQDWLRAQLKRTPRSKLDEHEHRKERYDEKDIYGRDYLRQDSMKENVENCKDIYRTSQLDISRELRTEYERTSQQEICKERVSDQDLSSDTSLSNDRYEFKKEHFGEFKKVNSEIYVNRDSPVSHNGSYHSNGDLYEFKKVKSEIYVNKESTRTERYESDSSIYGNRERVNELYGSSRERNDLYSFKQAEAIDLYGDEDEDEERIWPDTPPPLPPRLRHLPPVHMNLEDRHKVAGRSRSLPPPPPYRPPPQPRAPITTRHMGYGRSVVDDESYV</sequence>
<dbReference type="SMART" id="SM00324">
    <property type="entry name" value="RhoGAP"/>
    <property type="match status" value="1"/>
</dbReference>
<feature type="compositionally biased region" description="Basic and acidic residues" evidence="2">
    <location>
        <begin position="761"/>
        <end position="770"/>
    </location>
</feature>
<accession>A0A834KFR7</accession>
<reference evidence="4" key="1">
    <citation type="journal article" date="2020" name="G3 (Bethesda)">
        <title>High-Quality Assemblies for Three Invasive Social Wasps from the &lt;i&gt;Vespula&lt;/i&gt; Genus.</title>
        <authorList>
            <person name="Harrop T.W.R."/>
            <person name="Guhlin J."/>
            <person name="McLaughlin G.M."/>
            <person name="Permina E."/>
            <person name="Stockwell P."/>
            <person name="Gilligan J."/>
            <person name="Le Lec M.F."/>
            <person name="Gruber M.A.M."/>
            <person name="Quinn O."/>
            <person name="Lovegrove M."/>
            <person name="Duncan E.J."/>
            <person name="Remnant E.J."/>
            <person name="Van Eeckhoven J."/>
            <person name="Graham B."/>
            <person name="Knapp R.A."/>
            <person name="Langford K.W."/>
            <person name="Kronenberg Z."/>
            <person name="Press M.O."/>
            <person name="Eacker S.M."/>
            <person name="Wilson-Rankin E.E."/>
            <person name="Purcell J."/>
            <person name="Lester P.J."/>
            <person name="Dearden P.K."/>
        </authorList>
    </citation>
    <scope>NUCLEOTIDE SEQUENCE</scope>
    <source>
        <strain evidence="4">Linc-1</strain>
    </source>
</reference>
<dbReference type="InterPro" id="IPR008936">
    <property type="entry name" value="Rho_GTPase_activation_prot"/>
</dbReference>